<comment type="caution">
    <text evidence="2">The sequence shown here is derived from an EMBL/GenBank/DDBJ whole genome shotgun (WGS) entry which is preliminary data.</text>
</comment>
<keyword evidence="1" id="KW-0479">Metal-binding</keyword>
<dbReference type="SUPFAM" id="SSF144052">
    <property type="entry name" value="Thermophilic metalloprotease-like"/>
    <property type="match status" value="1"/>
</dbReference>
<dbReference type="PANTHER" id="PTHR34448:SF1">
    <property type="entry name" value="BLL6088 PROTEIN"/>
    <property type="match status" value="1"/>
</dbReference>
<reference evidence="2" key="1">
    <citation type="submission" date="2021-03" db="EMBL/GenBank/DDBJ databases">
        <title>Antimicrobial resistance genes in bacteria isolated from Japanese honey, and their potential for conferring macrolide and lincosamide resistance in the American foulbrood pathogen Paenibacillus larvae.</title>
        <authorList>
            <person name="Okamoto M."/>
            <person name="Kumagai M."/>
            <person name="Kanamori H."/>
            <person name="Takamatsu D."/>
        </authorList>
    </citation>
    <scope>NUCLEOTIDE SEQUENCE</scope>
    <source>
        <strain evidence="2">J27TS8</strain>
    </source>
</reference>
<evidence type="ECO:0008006" key="4">
    <source>
        <dbReference type="Google" id="ProtNLM"/>
    </source>
</evidence>
<dbReference type="EMBL" id="BORC01000013">
    <property type="protein sequence ID" value="GIN64346.1"/>
    <property type="molecule type" value="Genomic_DNA"/>
</dbReference>
<dbReference type="Proteomes" id="UP000682111">
    <property type="component" value="Unassembled WGS sequence"/>
</dbReference>
<dbReference type="GO" id="GO:0046872">
    <property type="term" value="F:metal ion binding"/>
    <property type="evidence" value="ECO:0007669"/>
    <property type="project" value="UniProtKB-KW"/>
</dbReference>
<dbReference type="InterPro" id="IPR058739">
    <property type="entry name" value="NicX"/>
</dbReference>
<accession>A0A919WLK5</accession>
<proteinExistence type="predicted"/>
<sequence>MSLIENAKSVLLQNLTVKTNESVLIITDDDKEAIANLFYQAGKGVSKEAVLVKMPTRNKSGEEPPQMISSLMKCADVILCVTEHSLTHTNARKNASESGARIATMPGITLDMLENGAITADYHEVEALTEMYAQRLDQGEEVRIEKDGHVLTFSIKGRKGIRSTGVFKEKGESGNVPSGESYIAPIEDSANGSLLIDGSISNIGVLDEPIMLKIEQGRLVQATGEMGQRLLDLLGDGAGRTIAEFGIGTNKKARLTGNVLEDEKVFGTVHIAFGSNKSFGGRTEAGVHIDCVMKEPIVWIDAENVLSSALG</sequence>
<name>A0A919WLK5_9BACI</name>
<dbReference type="InterPro" id="IPR052170">
    <property type="entry name" value="M29_Exopeptidase"/>
</dbReference>
<protein>
    <recommendedName>
        <fullName evidence="4">Aminopeptidase</fullName>
    </recommendedName>
</protein>
<dbReference type="RefSeq" id="WP_212934476.1">
    <property type="nucleotide sequence ID" value="NZ_BORC01000013.1"/>
</dbReference>
<dbReference type="PANTHER" id="PTHR34448">
    <property type="entry name" value="AMINOPEPTIDASE"/>
    <property type="match status" value="1"/>
</dbReference>
<evidence type="ECO:0000313" key="3">
    <source>
        <dbReference type="Proteomes" id="UP000682111"/>
    </source>
</evidence>
<dbReference type="GO" id="GO:0006508">
    <property type="term" value="P:proteolysis"/>
    <property type="evidence" value="ECO:0007669"/>
    <property type="project" value="InterPro"/>
</dbReference>
<dbReference type="GO" id="GO:0004177">
    <property type="term" value="F:aminopeptidase activity"/>
    <property type="evidence" value="ECO:0007669"/>
    <property type="project" value="InterPro"/>
</dbReference>
<evidence type="ECO:0000313" key="2">
    <source>
        <dbReference type="EMBL" id="GIN64346.1"/>
    </source>
</evidence>
<keyword evidence="3" id="KW-1185">Reference proteome</keyword>
<dbReference type="AlphaFoldDB" id="A0A919WLK5"/>
<gene>
    <name evidence="2" type="ORF">J27TS8_43390</name>
</gene>
<dbReference type="Pfam" id="PF26233">
    <property type="entry name" value="NicX"/>
    <property type="match status" value="1"/>
</dbReference>
<evidence type="ECO:0000256" key="1">
    <source>
        <dbReference type="ARBA" id="ARBA00022723"/>
    </source>
</evidence>
<organism evidence="2 3">
    <name type="scientific">Robertmurraya siralis</name>
    <dbReference type="NCBI Taxonomy" id="77777"/>
    <lineage>
        <taxon>Bacteria</taxon>
        <taxon>Bacillati</taxon>
        <taxon>Bacillota</taxon>
        <taxon>Bacilli</taxon>
        <taxon>Bacillales</taxon>
        <taxon>Bacillaceae</taxon>
        <taxon>Robertmurraya</taxon>
    </lineage>
</organism>